<protein>
    <submittedName>
        <fullName evidence="2">Uncharacterized protein</fullName>
    </submittedName>
</protein>
<keyword evidence="1" id="KW-0175">Coiled coil</keyword>
<evidence type="ECO:0000313" key="2">
    <source>
        <dbReference type="EMBL" id="EYC22501.1"/>
    </source>
</evidence>
<feature type="coiled-coil region" evidence="1">
    <location>
        <begin position="139"/>
        <end position="166"/>
    </location>
</feature>
<gene>
    <name evidence="2" type="primary">Acey_s0017.g3390</name>
    <name evidence="2" type="ORF">Y032_0017g3390</name>
</gene>
<dbReference type="Proteomes" id="UP000024635">
    <property type="component" value="Unassembled WGS sequence"/>
</dbReference>
<reference evidence="3" key="1">
    <citation type="journal article" date="2015" name="Nat. Genet.">
        <title>The genome and transcriptome of the zoonotic hookworm Ancylostoma ceylanicum identify infection-specific gene families.</title>
        <authorList>
            <person name="Schwarz E.M."/>
            <person name="Hu Y."/>
            <person name="Antoshechkin I."/>
            <person name="Miller M.M."/>
            <person name="Sternberg P.W."/>
            <person name="Aroian R.V."/>
        </authorList>
    </citation>
    <scope>NUCLEOTIDE SEQUENCE</scope>
    <source>
        <strain evidence="3">HY135</strain>
    </source>
</reference>
<dbReference type="EMBL" id="JARK01001353">
    <property type="protein sequence ID" value="EYC22501.1"/>
    <property type="molecule type" value="Genomic_DNA"/>
</dbReference>
<proteinExistence type="predicted"/>
<keyword evidence="3" id="KW-1185">Reference proteome</keyword>
<evidence type="ECO:0000313" key="3">
    <source>
        <dbReference type="Proteomes" id="UP000024635"/>
    </source>
</evidence>
<accession>A0A016V5H6</accession>
<comment type="caution">
    <text evidence="2">The sequence shown here is derived from an EMBL/GenBank/DDBJ whole genome shotgun (WGS) entry which is preliminary data.</text>
</comment>
<sequence length="216" mass="25991">MIDRGHQSLHEVYSSTRSCRRDWIDRAKLVAVTKSCCRKWWFKHWIIEIYQKDPKKDKIEMCRNSIQEKLKRLLCNYYETPEELSTLKLNIPMTFVFKCQCYKSMENYFHKKEMHKLFQMCMLSTLSKNGNTQLTPFLRAALDSLNLQLLNRLESIEEENDADAENQSRMIGEESDLFNWMLTAEEKKEEQLRDWRDRVWEIAVQNGDYIQRSKAL</sequence>
<dbReference type="AlphaFoldDB" id="A0A016V5H6"/>
<name>A0A016V5H6_9BILA</name>
<organism evidence="2 3">
    <name type="scientific">Ancylostoma ceylanicum</name>
    <dbReference type="NCBI Taxonomy" id="53326"/>
    <lineage>
        <taxon>Eukaryota</taxon>
        <taxon>Metazoa</taxon>
        <taxon>Ecdysozoa</taxon>
        <taxon>Nematoda</taxon>
        <taxon>Chromadorea</taxon>
        <taxon>Rhabditida</taxon>
        <taxon>Rhabditina</taxon>
        <taxon>Rhabditomorpha</taxon>
        <taxon>Strongyloidea</taxon>
        <taxon>Ancylostomatidae</taxon>
        <taxon>Ancylostomatinae</taxon>
        <taxon>Ancylostoma</taxon>
    </lineage>
</organism>
<evidence type="ECO:0000256" key="1">
    <source>
        <dbReference type="SAM" id="Coils"/>
    </source>
</evidence>